<feature type="domain" description="HTH araC/xylS-type" evidence="2">
    <location>
        <begin position="201"/>
        <end position="288"/>
    </location>
</feature>
<dbReference type="InterPro" id="IPR018060">
    <property type="entry name" value="HTH_AraC"/>
</dbReference>
<comment type="caution">
    <text evidence="3">The sequence shown here is derived from an EMBL/GenBank/DDBJ whole genome shotgun (WGS) entry which is preliminary data.</text>
</comment>
<evidence type="ECO:0000313" key="4">
    <source>
        <dbReference type="Proteomes" id="UP001589774"/>
    </source>
</evidence>
<dbReference type="InterPro" id="IPR003313">
    <property type="entry name" value="AraC-bd"/>
</dbReference>
<dbReference type="Gene3D" id="1.10.10.60">
    <property type="entry name" value="Homeodomain-like"/>
    <property type="match status" value="1"/>
</dbReference>
<proteinExistence type="predicted"/>
<dbReference type="Pfam" id="PF02311">
    <property type="entry name" value="AraC_binding"/>
    <property type="match status" value="1"/>
</dbReference>
<dbReference type="PANTHER" id="PTHR43280:SF34">
    <property type="entry name" value="ARAC-FAMILY TRANSCRIPTIONAL REGULATOR"/>
    <property type="match status" value="1"/>
</dbReference>
<name>A0ABV6HSR4_9SPHI</name>
<evidence type="ECO:0000259" key="2">
    <source>
        <dbReference type="PROSITE" id="PS01124"/>
    </source>
</evidence>
<protein>
    <submittedName>
        <fullName evidence="3">AraC family ligand binding domain-containing protein</fullName>
    </submittedName>
</protein>
<dbReference type="Proteomes" id="UP001589774">
    <property type="component" value="Unassembled WGS sequence"/>
</dbReference>
<dbReference type="EMBL" id="JBHLWO010000007">
    <property type="protein sequence ID" value="MFC0321697.1"/>
    <property type="molecule type" value="Genomic_DNA"/>
</dbReference>
<sequence>MKFFDSTKFKRSIHYYWYISTILLYLSDMKRYVQYQSFVIEEFEANTWKHALHKHNHYELIYIKQGDGLHFIQNKSTLYCRGSLFLLGPEDDHYFDIRNTTRFIYVKFTDLHLYRGVQADHLYLQKLEYLIKSRETHLSVFLLREEGQLLIQNVFNTFSLIQHQVTVYEEVIRLQLFSIAVILQRNMPELRVTANRSQDMQALFCYIHKHIYCPAKLQAVEIAHHFNRTPDYIGPYFKRHVGITLRDYIRQYRNQLIKKRIESGSYRLKEIAAEFGLVDESHVLKLLRSENEGLV</sequence>
<keyword evidence="1" id="KW-0238">DNA-binding</keyword>
<dbReference type="SUPFAM" id="SSF51215">
    <property type="entry name" value="Regulatory protein AraC"/>
    <property type="match status" value="1"/>
</dbReference>
<dbReference type="InterPro" id="IPR014710">
    <property type="entry name" value="RmlC-like_jellyroll"/>
</dbReference>
<evidence type="ECO:0000256" key="1">
    <source>
        <dbReference type="ARBA" id="ARBA00023125"/>
    </source>
</evidence>
<accession>A0ABV6HSR4</accession>
<gene>
    <name evidence="3" type="ORF">ACFFI0_25520</name>
</gene>
<reference evidence="3 4" key="1">
    <citation type="submission" date="2024-09" db="EMBL/GenBank/DDBJ databases">
        <authorList>
            <person name="Sun Q."/>
            <person name="Mori K."/>
        </authorList>
    </citation>
    <scope>NUCLEOTIDE SEQUENCE [LARGE SCALE GENOMIC DNA]</scope>
    <source>
        <strain evidence="3 4">CCM 7765</strain>
    </source>
</reference>
<organism evidence="3 4">
    <name type="scientific">Olivibacter oleidegradans</name>
    <dbReference type="NCBI Taxonomy" id="760123"/>
    <lineage>
        <taxon>Bacteria</taxon>
        <taxon>Pseudomonadati</taxon>
        <taxon>Bacteroidota</taxon>
        <taxon>Sphingobacteriia</taxon>
        <taxon>Sphingobacteriales</taxon>
        <taxon>Sphingobacteriaceae</taxon>
        <taxon>Olivibacter</taxon>
    </lineage>
</organism>
<dbReference type="PROSITE" id="PS01124">
    <property type="entry name" value="HTH_ARAC_FAMILY_2"/>
    <property type="match status" value="1"/>
</dbReference>
<keyword evidence="4" id="KW-1185">Reference proteome</keyword>
<evidence type="ECO:0000313" key="3">
    <source>
        <dbReference type="EMBL" id="MFC0321697.1"/>
    </source>
</evidence>
<dbReference type="InterPro" id="IPR037923">
    <property type="entry name" value="HTH-like"/>
</dbReference>
<dbReference type="Gene3D" id="2.60.120.10">
    <property type="entry name" value="Jelly Rolls"/>
    <property type="match status" value="1"/>
</dbReference>
<dbReference type="PANTHER" id="PTHR43280">
    <property type="entry name" value="ARAC-FAMILY TRANSCRIPTIONAL REGULATOR"/>
    <property type="match status" value="1"/>
</dbReference>